<dbReference type="InterPro" id="IPR039261">
    <property type="entry name" value="FNR_nucleotide-bd"/>
</dbReference>
<dbReference type="RefSeq" id="XP_064706990.1">
    <property type="nucleotide sequence ID" value="XM_064845445.1"/>
</dbReference>
<evidence type="ECO:0000256" key="5">
    <source>
        <dbReference type="ARBA" id="ARBA00023065"/>
    </source>
</evidence>
<accession>A0AAV9NBH3</accession>
<keyword evidence="5" id="KW-0406">Ion transport</keyword>
<evidence type="ECO:0000313" key="10">
    <source>
        <dbReference type="Proteomes" id="UP001358417"/>
    </source>
</evidence>
<dbReference type="GO" id="GO:0015677">
    <property type="term" value="P:copper ion import"/>
    <property type="evidence" value="ECO:0007669"/>
    <property type="project" value="TreeGrafter"/>
</dbReference>
<organism evidence="9 10">
    <name type="scientific">Exophiala bonariae</name>
    <dbReference type="NCBI Taxonomy" id="1690606"/>
    <lineage>
        <taxon>Eukaryota</taxon>
        <taxon>Fungi</taxon>
        <taxon>Dikarya</taxon>
        <taxon>Ascomycota</taxon>
        <taxon>Pezizomycotina</taxon>
        <taxon>Eurotiomycetes</taxon>
        <taxon>Chaetothyriomycetidae</taxon>
        <taxon>Chaetothyriales</taxon>
        <taxon>Herpotrichiellaceae</taxon>
        <taxon>Exophiala</taxon>
    </lineage>
</organism>
<dbReference type="GO" id="GO:0005886">
    <property type="term" value="C:plasma membrane"/>
    <property type="evidence" value="ECO:0007669"/>
    <property type="project" value="TreeGrafter"/>
</dbReference>
<evidence type="ECO:0000256" key="3">
    <source>
        <dbReference type="ARBA" id="ARBA00022692"/>
    </source>
</evidence>
<sequence length="400" mass="45544">MGNLSNRLGILSFVNFGVLVLFSSRNNVLLWVTDWQYSTFILLHHWVGRLAILEAILHSLIFLRDWIVTNKLAKDQNLPYWWWGCIGTITAFLLLPLSIPVVRLNRYELFLATHIVLSILIFLGSWYHIYFKYMHQSGYETWLYIVFAIWGFDRLVRLLRLLRHGICTATITVIDKDYIRLDIKATVATGHVYLYFLNSRFWESHPFSVASTIIQNTKSESMGSDTPPEGLQTESLNNKMEPTVTSQPAEVAEPGMVFYMRTLNGATKALRARCHIQLLVEGSYGHHEDLSEYPTLICIAGGVGITACLPYLRAHCGSRYLYWGTRSQALATSMQPLTHLYEMEIAVGRRLDLASILEGQGGDFAVVVSGPASMVDETRQIVSMLARRKRVKLVVESFSW</sequence>
<dbReference type="InterPro" id="IPR013130">
    <property type="entry name" value="Fe3_Rdtase_TM_dom"/>
</dbReference>
<name>A0AAV9NBH3_9EURO</name>
<dbReference type="GO" id="GO:0006826">
    <property type="term" value="P:iron ion transport"/>
    <property type="evidence" value="ECO:0007669"/>
    <property type="project" value="TreeGrafter"/>
</dbReference>
<reference evidence="9 10" key="1">
    <citation type="submission" date="2023-08" db="EMBL/GenBank/DDBJ databases">
        <title>Black Yeasts Isolated from many extreme environments.</title>
        <authorList>
            <person name="Coleine C."/>
            <person name="Stajich J.E."/>
            <person name="Selbmann L."/>
        </authorList>
    </citation>
    <scope>NUCLEOTIDE SEQUENCE [LARGE SCALE GENOMIC DNA]</scope>
    <source>
        <strain evidence="9 10">CCFEE 5792</strain>
    </source>
</reference>
<dbReference type="AlphaFoldDB" id="A0AAV9NBH3"/>
<dbReference type="InterPro" id="IPR051410">
    <property type="entry name" value="Ferric/Cupric_Reductase"/>
</dbReference>
<evidence type="ECO:0000256" key="1">
    <source>
        <dbReference type="ARBA" id="ARBA00004141"/>
    </source>
</evidence>
<feature type="transmembrane region" description="Helical" evidence="7">
    <location>
        <begin position="6"/>
        <end position="25"/>
    </location>
</feature>
<proteinExistence type="predicted"/>
<comment type="subcellular location">
    <subcellularLocation>
        <location evidence="1">Membrane</location>
        <topology evidence="1">Multi-pass membrane protein</topology>
    </subcellularLocation>
</comment>
<keyword evidence="3 7" id="KW-0812">Transmembrane</keyword>
<dbReference type="Gene3D" id="3.40.50.80">
    <property type="entry name" value="Nucleotide-binding domain of ferredoxin-NADP reductase (FNR) module"/>
    <property type="match status" value="1"/>
</dbReference>
<evidence type="ECO:0000313" key="9">
    <source>
        <dbReference type="EMBL" id="KAK5053865.1"/>
    </source>
</evidence>
<dbReference type="Proteomes" id="UP001358417">
    <property type="component" value="Unassembled WGS sequence"/>
</dbReference>
<evidence type="ECO:0000259" key="8">
    <source>
        <dbReference type="Pfam" id="PF01794"/>
    </source>
</evidence>
<dbReference type="SUPFAM" id="SSF52343">
    <property type="entry name" value="Ferredoxin reductase-like, C-terminal NADP-linked domain"/>
    <property type="match status" value="1"/>
</dbReference>
<dbReference type="SFLD" id="SFLDG01168">
    <property type="entry name" value="Ferric_reductase_subgroup_(FRE"/>
    <property type="match status" value="1"/>
</dbReference>
<dbReference type="Pfam" id="PF01794">
    <property type="entry name" value="Ferric_reduct"/>
    <property type="match status" value="1"/>
</dbReference>
<evidence type="ECO:0000256" key="6">
    <source>
        <dbReference type="ARBA" id="ARBA00023136"/>
    </source>
</evidence>
<keyword evidence="10" id="KW-1185">Reference proteome</keyword>
<evidence type="ECO:0000256" key="7">
    <source>
        <dbReference type="SAM" id="Phobius"/>
    </source>
</evidence>
<feature type="transmembrane region" description="Helical" evidence="7">
    <location>
        <begin position="46"/>
        <end position="68"/>
    </location>
</feature>
<feature type="domain" description="Ferric oxidoreductase" evidence="8">
    <location>
        <begin position="8"/>
        <end position="124"/>
    </location>
</feature>
<dbReference type="PANTHER" id="PTHR32361:SF9">
    <property type="entry name" value="FERRIC REDUCTASE TRANSMEMBRANE COMPONENT 3-RELATED"/>
    <property type="match status" value="1"/>
</dbReference>
<feature type="transmembrane region" description="Helical" evidence="7">
    <location>
        <begin position="109"/>
        <end position="129"/>
    </location>
</feature>
<dbReference type="CDD" id="cd06186">
    <property type="entry name" value="NOX_Duox_like_FAD_NADP"/>
    <property type="match status" value="1"/>
</dbReference>
<feature type="transmembrane region" description="Helical" evidence="7">
    <location>
        <begin position="80"/>
        <end position="102"/>
    </location>
</feature>
<dbReference type="GO" id="GO:0000293">
    <property type="term" value="F:ferric-chelate reductase activity"/>
    <property type="evidence" value="ECO:0007669"/>
    <property type="project" value="TreeGrafter"/>
</dbReference>
<keyword evidence="4 7" id="KW-1133">Transmembrane helix</keyword>
<keyword evidence="2" id="KW-0813">Transport</keyword>
<dbReference type="PANTHER" id="PTHR32361">
    <property type="entry name" value="FERRIC/CUPRIC REDUCTASE TRANSMEMBRANE COMPONENT"/>
    <property type="match status" value="1"/>
</dbReference>
<gene>
    <name evidence="9" type="ORF">LTR84_001827</name>
</gene>
<keyword evidence="6 7" id="KW-0472">Membrane</keyword>
<dbReference type="EMBL" id="JAVRRD010000011">
    <property type="protein sequence ID" value="KAK5053865.1"/>
    <property type="molecule type" value="Genomic_DNA"/>
</dbReference>
<feature type="transmembrane region" description="Helical" evidence="7">
    <location>
        <begin position="141"/>
        <end position="159"/>
    </location>
</feature>
<dbReference type="GO" id="GO:0006879">
    <property type="term" value="P:intracellular iron ion homeostasis"/>
    <property type="evidence" value="ECO:0007669"/>
    <property type="project" value="TreeGrafter"/>
</dbReference>
<comment type="caution">
    <text evidence="9">The sequence shown here is derived from an EMBL/GenBank/DDBJ whole genome shotgun (WGS) entry which is preliminary data.</text>
</comment>
<evidence type="ECO:0000256" key="2">
    <source>
        <dbReference type="ARBA" id="ARBA00022448"/>
    </source>
</evidence>
<protein>
    <recommendedName>
        <fullName evidence="8">Ferric oxidoreductase domain-containing protein</fullName>
    </recommendedName>
</protein>
<dbReference type="SFLD" id="SFLDS00052">
    <property type="entry name" value="Ferric_Reductase_Domain"/>
    <property type="match status" value="1"/>
</dbReference>
<dbReference type="GeneID" id="89970043"/>
<evidence type="ECO:0000256" key="4">
    <source>
        <dbReference type="ARBA" id="ARBA00022989"/>
    </source>
</evidence>